<proteinExistence type="predicted"/>
<accession>A0ABU5F1H0</accession>
<dbReference type="InterPro" id="IPR029021">
    <property type="entry name" value="Prot-tyrosine_phosphatase-like"/>
</dbReference>
<reference evidence="2" key="1">
    <citation type="journal article" date="2023" name="Mar. Drugs">
        <title>Gemmata algarum, a Novel Planctomycete Isolated from an Algal Mat, Displays Antimicrobial Activity.</title>
        <authorList>
            <person name="Kumar G."/>
            <person name="Kallscheuer N."/>
            <person name="Kashif M."/>
            <person name="Ahamad S."/>
            <person name="Jagadeeshwari U."/>
            <person name="Pannikurungottu S."/>
            <person name="Haufschild T."/>
            <person name="Kabuu M."/>
            <person name="Sasikala C."/>
            <person name="Jogler C."/>
            <person name="Ramana C."/>
        </authorList>
    </citation>
    <scope>NUCLEOTIDE SEQUENCE [LARGE SCALE GENOMIC DNA]</scope>
    <source>
        <strain evidence="2">JC673</strain>
    </source>
</reference>
<organism evidence="1 2">
    <name type="scientific">Gemmata algarum</name>
    <dbReference type="NCBI Taxonomy" id="2975278"/>
    <lineage>
        <taxon>Bacteria</taxon>
        <taxon>Pseudomonadati</taxon>
        <taxon>Planctomycetota</taxon>
        <taxon>Planctomycetia</taxon>
        <taxon>Gemmatales</taxon>
        <taxon>Gemmataceae</taxon>
        <taxon>Gemmata</taxon>
    </lineage>
</organism>
<protein>
    <recommendedName>
        <fullName evidence="3">Protein phosphatase</fullName>
    </recommendedName>
</protein>
<sequence length="138" mass="13975">MRQVKGRALWLGNAGDLRDARAVTAAGVAAVVELADSEQLAVLPRELVRCRFPLSDGGDNPAWLLRLAAESVAAFVRAGVPVLVCCSAGLSRSVCAAAAGVALAEGWPLPEALASVAGAGPADVSPGLFVQFQRALGG</sequence>
<evidence type="ECO:0000313" key="1">
    <source>
        <dbReference type="EMBL" id="MDY3560667.1"/>
    </source>
</evidence>
<dbReference type="SUPFAM" id="SSF52799">
    <property type="entry name" value="(Phosphotyrosine protein) phosphatases II"/>
    <property type="match status" value="1"/>
</dbReference>
<keyword evidence="2" id="KW-1185">Reference proteome</keyword>
<evidence type="ECO:0008006" key="3">
    <source>
        <dbReference type="Google" id="ProtNLM"/>
    </source>
</evidence>
<dbReference type="Gene3D" id="3.90.190.10">
    <property type="entry name" value="Protein tyrosine phosphatase superfamily"/>
    <property type="match status" value="1"/>
</dbReference>
<gene>
    <name evidence="1" type="ORF">R5W23_001913</name>
</gene>
<dbReference type="RefSeq" id="WP_320687206.1">
    <property type="nucleotide sequence ID" value="NZ_JAXBLV010000181.1"/>
</dbReference>
<dbReference type="EMBL" id="JAXBLV010000181">
    <property type="protein sequence ID" value="MDY3560667.1"/>
    <property type="molecule type" value="Genomic_DNA"/>
</dbReference>
<evidence type="ECO:0000313" key="2">
    <source>
        <dbReference type="Proteomes" id="UP001272242"/>
    </source>
</evidence>
<name>A0ABU5F1H0_9BACT</name>
<dbReference type="Proteomes" id="UP001272242">
    <property type="component" value="Unassembled WGS sequence"/>
</dbReference>
<comment type="caution">
    <text evidence="1">The sequence shown here is derived from an EMBL/GenBank/DDBJ whole genome shotgun (WGS) entry which is preliminary data.</text>
</comment>